<reference evidence="1 2" key="1">
    <citation type="submission" date="2019-08" db="EMBL/GenBank/DDBJ databases">
        <authorList>
            <person name="Herpell B J."/>
        </authorList>
    </citation>
    <scope>NUCLEOTIDE SEQUENCE [LARGE SCALE GENOMIC DNA]</scope>
    <source>
        <strain evidence="2">Msb3</strain>
    </source>
</reference>
<name>A0A5Q4YW66_9BURK</name>
<accession>A0A5Q4YW66</accession>
<dbReference type="Proteomes" id="UP000325811">
    <property type="component" value="Chromosome I"/>
</dbReference>
<sequence>MRSGNSPRLVAIAGSAVLTMVESSVCMKKPVATTHSITVSERGEGVLGVGADGVGVDMEGGWARETGWDSLF</sequence>
<dbReference type="AlphaFoldDB" id="A0A5Q4YW66"/>
<dbReference type="KEGG" id="pdio:PDMSB3_3584"/>
<organism evidence="1 2">
    <name type="scientific">Paraburkholderia dioscoreae</name>
    <dbReference type="NCBI Taxonomy" id="2604047"/>
    <lineage>
        <taxon>Bacteria</taxon>
        <taxon>Pseudomonadati</taxon>
        <taxon>Pseudomonadota</taxon>
        <taxon>Betaproteobacteria</taxon>
        <taxon>Burkholderiales</taxon>
        <taxon>Burkholderiaceae</taxon>
        <taxon>Paraburkholderia</taxon>
    </lineage>
</organism>
<gene>
    <name evidence="1" type="ORF">PDMSB3_3584</name>
</gene>
<proteinExistence type="predicted"/>
<keyword evidence="2" id="KW-1185">Reference proteome</keyword>
<evidence type="ECO:0000313" key="2">
    <source>
        <dbReference type="Proteomes" id="UP000325811"/>
    </source>
</evidence>
<protein>
    <submittedName>
        <fullName evidence="1">Uncharacterized protein</fullName>
    </submittedName>
</protein>
<dbReference type="EMBL" id="LR699553">
    <property type="protein sequence ID" value="VVD30040.1"/>
    <property type="molecule type" value="Genomic_DNA"/>
</dbReference>
<evidence type="ECO:0000313" key="1">
    <source>
        <dbReference type="EMBL" id="VVD30040.1"/>
    </source>
</evidence>